<feature type="transmembrane region" description="Helical" evidence="8">
    <location>
        <begin position="20"/>
        <end position="43"/>
    </location>
</feature>
<dbReference type="EMBL" id="CP001825">
    <property type="protein sequence ID" value="ACZ41703.1"/>
    <property type="molecule type" value="Genomic_DNA"/>
</dbReference>
<dbReference type="Pfam" id="PF01127">
    <property type="entry name" value="Sdh_cyt"/>
    <property type="match status" value="1"/>
</dbReference>
<dbReference type="eggNOG" id="COG2142">
    <property type="taxonomic scope" value="Bacteria"/>
</dbReference>
<keyword evidence="6" id="KW-0408">Iron</keyword>
<dbReference type="AlphaFoldDB" id="D1CFJ7"/>
<keyword evidence="10" id="KW-1185">Reference proteome</keyword>
<keyword evidence="4" id="KW-0479">Metal-binding</keyword>
<evidence type="ECO:0000256" key="6">
    <source>
        <dbReference type="ARBA" id="ARBA00023004"/>
    </source>
</evidence>
<evidence type="ECO:0000313" key="10">
    <source>
        <dbReference type="Proteomes" id="UP000000323"/>
    </source>
</evidence>
<evidence type="ECO:0000256" key="5">
    <source>
        <dbReference type="ARBA" id="ARBA00022989"/>
    </source>
</evidence>
<dbReference type="CDD" id="cd03500">
    <property type="entry name" value="SQR_TypeA_SdhD_like"/>
    <property type="match status" value="1"/>
</dbReference>
<protein>
    <submittedName>
        <fullName evidence="9">Succinate dehydrogenase hydrophobic anchor subunit-like protein</fullName>
    </submittedName>
</protein>
<feature type="transmembrane region" description="Helical" evidence="8">
    <location>
        <begin position="63"/>
        <end position="85"/>
    </location>
</feature>
<dbReference type="GO" id="GO:0016020">
    <property type="term" value="C:membrane"/>
    <property type="evidence" value="ECO:0007669"/>
    <property type="project" value="UniProtKB-SubCell"/>
</dbReference>
<proteinExistence type="predicted"/>
<evidence type="ECO:0000256" key="7">
    <source>
        <dbReference type="ARBA" id="ARBA00023136"/>
    </source>
</evidence>
<dbReference type="InterPro" id="IPR034804">
    <property type="entry name" value="SQR/QFR_C/D"/>
</dbReference>
<name>D1CFJ7_THET1</name>
<dbReference type="InterPro" id="IPR000701">
    <property type="entry name" value="SuccDH_FuR_B_TM-su"/>
</dbReference>
<gene>
    <name evidence="9" type="ordered locus">Tter_0786</name>
</gene>
<evidence type="ECO:0000313" key="9">
    <source>
        <dbReference type="EMBL" id="ACZ41703.1"/>
    </source>
</evidence>
<dbReference type="KEGG" id="ttr:Tter_0786"/>
<comment type="subcellular location">
    <subcellularLocation>
        <location evidence="1">Membrane</location>
    </subcellularLocation>
</comment>
<dbReference type="HOGENOM" id="CLU_145876_0_0_0"/>
<dbReference type="RefSeq" id="WP_012874738.1">
    <property type="nucleotide sequence ID" value="NC_013525.1"/>
</dbReference>
<evidence type="ECO:0000256" key="1">
    <source>
        <dbReference type="ARBA" id="ARBA00004370"/>
    </source>
</evidence>
<accession>D1CFJ7</accession>
<evidence type="ECO:0000256" key="3">
    <source>
        <dbReference type="ARBA" id="ARBA00022692"/>
    </source>
</evidence>
<dbReference type="SUPFAM" id="SSF81343">
    <property type="entry name" value="Fumarate reductase respiratory complex transmembrane subunits"/>
    <property type="match status" value="1"/>
</dbReference>
<evidence type="ECO:0000256" key="8">
    <source>
        <dbReference type="SAM" id="Phobius"/>
    </source>
</evidence>
<dbReference type="GO" id="GO:0046872">
    <property type="term" value="F:metal ion binding"/>
    <property type="evidence" value="ECO:0007669"/>
    <property type="project" value="UniProtKB-KW"/>
</dbReference>
<keyword evidence="5 8" id="KW-1133">Transmembrane helix</keyword>
<keyword evidence="2" id="KW-0349">Heme</keyword>
<dbReference type="Proteomes" id="UP000000323">
    <property type="component" value="Chromosome 1"/>
</dbReference>
<organism evidence="9 10">
    <name type="scientific">Thermobaculum terrenum (strain ATCC BAA-798 / CCMEE 7001 / YNP1)</name>
    <dbReference type="NCBI Taxonomy" id="525904"/>
    <lineage>
        <taxon>Bacteria</taxon>
        <taxon>Bacillati</taxon>
        <taxon>Chloroflexota</taxon>
        <taxon>Chloroflexia</taxon>
        <taxon>Candidatus Thermobaculales</taxon>
        <taxon>Candidatus Thermobaculaceae</taxon>
        <taxon>Thermobaculum</taxon>
    </lineage>
</organism>
<keyword evidence="3 8" id="KW-0812">Transmembrane</keyword>
<reference evidence="10" key="1">
    <citation type="journal article" date="2010" name="Stand. Genomic Sci.">
        <title>Complete genome sequence of 'Thermobaculum terrenum' type strain (YNP1).</title>
        <authorList>
            <person name="Kiss H."/>
            <person name="Cleland D."/>
            <person name="Lapidus A."/>
            <person name="Lucas S."/>
            <person name="Glavina Del Rio T."/>
            <person name="Nolan M."/>
            <person name="Tice H."/>
            <person name="Han C."/>
            <person name="Goodwin L."/>
            <person name="Pitluck S."/>
            <person name="Liolios K."/>
            <person name="Ivanova N."/>
            <person name="Mavromatis K."/>
            <person name="Ovchinnikova G."/>
            <person name="Pati A."/>
            <person name="Chen A."/>
            <person name="Palaniappan K."/>
            <person name="Land M."/>
            <person name="Hauser L."/>
            <person name="Chang Y."/>
            <person name="Jeffries C."/>
            <person name="Lu M."/>
            <person name="Brettin T."/>
            <person name="Detter J."/>
            <person name="Goker M."/>
            <person name="Tindall B."/>
            <person name="Beck B."/>
            <person name="McDermott T."/>
            <person name="Woyke T."/>
            <person name="Bristow J."/>
            <person name="Eisen J."/>
            <person name="Markowitz V."/>
            <person name="Hugenholtz P."/>
            <person name="Kyrpides N."/>
            <person name="Klenk H."/>
            <person name="Cheng J."/>
        </authorList>
    </citation>
    <scope>NUCLEOTIDE SEQUENCE [LARGE SCALE GENOMIC DNA]</scope>
    <source>
        <strain evidence="10">ATCC BAA-798 / YNP1</strain>
    </source>
</reference>
<sequence>MYDRRRAERPTGTFELWSWYYFRISGVLLLFLALGHVYIMHIATPVEQINYAFVAARYATPFWRTYDLVLLLLAMSHGVNGIRVIIHDYIRSRSWRLFALSALYSISLIFTVLGALVILTFQPQTS</sequence>
<feature type="transmembrane region" description="Helical" evidence="8">
    <location>
        <begin position="97"/>
        <end position="121"/>
    </location>
</feature>
<evidence type="ECO:0000256" key="2">
    <source>
        <dbReference type="ARBA" id="ARBA00022617"/>
    </source>
</evidence>
<dbReference type="Gene3D" id="1.20.1300.10">
    <property type="entry name" value="Fumarate reductase/succinate dehydrogenase, transmembrane subunit"/>
    <property type="match status" value="1"/>
</dbReference>
<dbReference type="OrthoDB" id="67843at2"/>
<dbReference type="STRING" id="525904.Tter_0786"/>
<evidence type="ECO:0000256" key="4">
    <source>
        <dbReference type="ARBA" id="ARBA00022723"/>
    </source>
</evidence>
<keyword evidence="7 8" id="KW-0472">Membrane</keyword>